<evidence type="ECO:0000313" key="2">
    <source>
        <dbReference type="EMBL" id="PYH84637.1"/>
    </source>
</evidence>
<name>A0A319CNT7_9EURO</name>
<gene>
    <name evidence="2" type="ORF">BO82DRAFT_429967</name>
</gene>
<dbReference type="RefSeq" id="XP_025494837.1">
    <property type="nucleotide sequence ID" value="XM_025640584.1"/>
</dbReference>
<sequence length="202" mass="23419">MATNPPTLTFRTSPITFHAPYQPPNPIPRGKYPHWNVYAVPHGPETYSIEVCWVRWTAPVNWAEVALPALLRGFEYLRTLYPDRKPMWGTISMRTAVQLYRERLREIRTDSELGEVYRAGLRAVDQFSVERKRQWHPIEDRAILQVWESLIPKNGDADMETTGAEEEDRAQGGAAGARMKLWEERTGSQPGLNAEIWWDWMP</sequence>
<evidence type="ECO:0000313" key="3">
    <source>
        <dbReference type="Proteomes" id="UP000248340"/>
    </source>
</evidence>
<dbReference type="AlphaFoldDB" id="A0A319CNT7"/>
<accession>A0A319CNT7</accession>
<feature type="compositionally biased region" description="Acidic residues" evidence="1">
    <location>
        <begin position="157"/>
        <end position="168"/>
    </location>
</feature>
<protein>
    <submittedName>
        <fullName evidence="2">Uncharacterized protein</fullName>
    </submittedName>
</protein>
<feature type="region of interest" description="Disordered" evidence="1">
    <location>
        <begin position="155"/>
        <end position="175"/>
    </location>
</feature>
<proteinExistence type="predicted"/>
<dbReference type="GeneID" id="37143326"/>
<keyword evidence="3" id="KW-1185">Reference proteome</keyword>
<dbReference type="Proteomes" id="UP000248340">
    <property type="component" value="Unassembled WGS sequence"/>
</dbReference>
<dbReference type="OrthoDB" id="4382271at2759"/>
<dbReference type="EMBL" id="KZ821683">
    <property type="protein sequence ID" value="PYH84637.1"/>
    <property type="molecule type" value="Genomic_DNA"/>
</dbReference>
<dbReference type="VEuPathDB" id="FungiDB:BO82DRAFT_429967"/>
<evidence type="ECO:0000256" key="1">
    <source>
        <dbReference type="SAM" id="MobiDB-lite"/>
    </source>
</evidence>
<reference evidence="2 3" key="1">
    <citation type="submission" date="2016-12" db="EMBL/GenBank/DDBJ databases">
        <title>The genomes of Aspergillus section Nigri reveals drivers in fungal speciation.</title>
        <authorList>
            <consortium name="DOE Joint Genome Institute"/>
            <person name="Vesth T.C."/>
            <person name="Nybo J."/>
            <person name="Theobald S."/>
            <person name="Brandl J."/>
            <person name="Frisvad J.C."/>
            <person name="Nielsen K.F."/>
            <person name="Lyhne E.K."/>
            <person name="Kogle M.E."/>
            <person name="Kuo A."/>
            <person name="Riley R."/>
            <person name="Clum A."/>
            <person name="Nolan M."/>
            <person name="Lipzen A."/>
            <person name="Salamov A."/>
            <person name="Henrissat B."/>
            <person name="Wiebenga A."/>
            <person name="De Vries R.P."/>
            <person name="Grigoriev I.V."/>
            <person name="Mortensen U.H."/>
            <person name="Andersen M.R."/>
            <person name="Baker S.E."/>
        </authorList>
    </citation>
    <scope>NUCLEOTIDE SEQUENCE [LARGE SCALE GENOMIC DNA]</scope>
    <source>
        <strain evidence="2 3">CBS 121591</strain>
    </source>
</reference>
<organism evidence="2 3">
    <name type="scientific">Aspergillus uvarum CBS 121591</name>
    <dbReference type="NCBI Taxonomy" id="1448315"/>
    <lineage>
        <taxon>Eukaryota</taxon>
        <taxon>Fungi</taxon>
        <taxon>Dikarya</taxon>
        <taxon>Ascomycota</taxon>
        <taxon>Pezizomycotina</taxon>
        <taxon>Eurotiomycetes</taxon>
        <taxon>Eurotiomycetidae</taxon>
        <taxon>Eurotiales</taxon>
        <taxon>Aspergillaceae</taxon>
        <taxon>Aspergillus</taxon>
        <taxon>Aspergillus subgen. Circumdati</taxon>
    </lineage>
</organism>